<evidence type="ECO:0000259" key="1">
    <source>
        <dbReference type="Pfam" id="PF01636"/>
    </source>
</evidence>
<dbReference type="InterPro" id="IPR002575">
    <property type="entry name" value="Aminoglycoside_PTrfase"/>
</dbReference>
<dbReference type="OrthoDB" id="30633at2"/>
<dbReference type="PANTHER" id="PTHR40086">
    <property type="entry name" value="PHOSPHOTRANSFERASE YTMP-RELATED"/>
    <property type="match status" value="1"/>
</dbReference>
<keyword evidence="3" id="KW-1185">Reference proteome</keyword>
<evidence type="ECO:0000313" key="3">
    <source>
        <dbReference type="Proteomes" id="UP000219612"/>
    </source>
</evidence>
<protein>
    <submittedName>
        <fullName evidence="2">Ser/Thr protein kinase RdoA involved in Cpx stress response, MazF antagonist</fullName>
    </submittedName>
</protein>
<dbReference type="GO" id="GO:0016301">
    <property type="term" value="F:kinase activity"/>
    <property type="evidence" value="ECO:0007669"/>
    <property type="project" value="UniProtKB-KW"/>
</dbReference>
<gene>
    <name evidence="2" type="ORF">SAMN05421748_13421</name>
</gene>
<reference evidence="2 3" key="1">
    <citation type="submission" date="2017-09" db="EMBL/GenBank/DDBJ databases">
        <authorList>
            <person name="Ehlers B."/>
            <person name="Leendertz F.H."/>
        </authorList>
    </citation>
    <scope>NUCLEOTIDE SEQUENCE [LARGE SCALE GENOMIC DNA]</scope>
    <source>
        <strain evidence="2 3">CGMCC 4.6857</strain>
    </source>
</reference>
<dbReference type="SUPFAM" id="SSF56112">
    <property type="entry name" value="Protein kinase-like (PK-like)"/>
    <property type="match status" value="1"/>
</dbReference>
<keyword evidence="2" id="KW-0418">Kinase</keyword>
<accession>A0A285K8A0</accession>
<evidence type="ECO:0000313" key="2">
    <source>
        <dbReference type="EMBL" id="SNY68795.1"/>
    </source>
</evidence>
<dbReference type="Proteomes" id="UP000219612">
    <property type="component" value="Unassembled WGS sequence"/>
</dbReference>
<dbReference type="AlphaFoldDB" id="A0A285K8A0"/>
<organism evidence="2 3">
    <name type="scientific">Paractinoplanes atraurantiacus</name>
    <dbReference type="NCBI Taxonomy" id="1036182"/>
    <lineage>
        <taxon>Bacteria</taxon>
        <taxon>Bacillati</taxon>
        <taxon>Actinomycetota</taxon>
        <taxon>Actinomycetes</taxon>
        <taxon>Micromonosporales</taxon>
        <taxon>Micromonosporaceae</taxon>
        <taxon>Paractinoplanes</taxon>
    </lineage>
</organism>
<dbReference type="Gene3D" id="3.90.1200.10">
    <property type="match status" value="1"/>
</dbReference>
<name>A0A285K8A0_9ACTN</name>
<dbReference type="PANTHER" id="PTHR40086:SF1">
    <property type="entry name" value="CELL CYCLE REGULATOR CCRZ"/>
    <property type="match status" value="1"/>
</dbReference>
<dbReference type="Pfam" id="PF01636">
    <property type="entry name" value="APH"/>
    <property type="match status" value="1"/>
</dbReference>
<proteinExistence type="predicted"/>
<dbReference type="RefSeq" id="WP_097328082.1">
    <property type="nucleotide sequence ID" value="NZ_OBDY01000034.1"/>
</dbReference>
<dbReference type="EMBL" id="OBDY01000034">
    <property type="protein sequence ID" value="SNY68795.1"/>
    <property type="molecule type" value="Genomic_DNA"/>
</dbReference>
<keyword evidence="2" id="KW-0808">Transferase</keyword>
<sequence length="302" mass="32551">MDGASISTLFGLGRFRRLSDGPVARGRQGEVWRLDTSDGRWAVKVPFHPQAFAGGALQEKACAAGVPAPAVRRTVDGALFGDKHIRVYEWVELGPPDPLMDPELVGATVAAIHRVFVPAHGPVEAWHTAPVGAARWDELIALVHEAPFAARLAALRDELVALEEWLTPPATLQMCHRDLWADNVLPTPDGGLCVIDWENSGPADPAQELACVLFEFGRTDPGRARALMSSYIAAGGPARISRVGDFSMLIAQLGHIAELAGSNWLSAGARPESAAWIGEVLEDFHSRERLQGLLRAIRPHGL</sequence>
<feature type="domain" description="Aminoglycoside phosphotransferase" evidence="1">
    <location>
        <begin position="22"/>
        <end position="226"/>
    </location>
</feature>
<dbReference type="InterPro" id="IPR052077">
    <property type="entry name" value="CcrZ_PhaseVar_Mediator"/>
</dbReference>
<dbReference type="InterPro" id="IPR011009">
    <property type="entry name" value="Kinase-like_dom_sf"/>
</dbReference>